<evidence type="ECO:0008006" key="3">
    <source>
        <dbReference type="Google" id="ProtNLM"/>
    </source>
</evidence>
<organism evidence="1 2">
    <name type="scientific">Kineococcus rhizosphaerae</name>
    <dbReference type="NCBI Taxonomy" id="559628"/>
    <lineage>
        <taxon>Bacteria</taxon>
        <taxon>Bacillati</taxon>
        <taxon>Actinomycetota</taxon>
        <taxon>Actinomycetes</taxon>
        <taxon>Kineosporiales</taxon>
        <taxon>Kineosporiaceae</taxon>
        <taxon>Kineococcus</taxon>
    </lineage>
</organism>
<dbReference type="AlphaFoldDB" id="A0A2T0QK66"/>
<comment type="caution">
    <text evidence="1">The sequence shown here is derived from an EMBL/GenBank/DDBJ whole genome shotgun (WGS) entry which is preliminary data.</text>
</comment>
<accession>A0A2T0QK66</accession>
<evidence type="ECO:0000313" key="2">
    <source>
        <dbReference type="Proteomes" id="UP000238083"/>
    </source>
</evidence>
<reference evidence="1 2" key="1">
    <citation type="submission" date="2018-03" db="EMBL/GenBank/DDBJ databases">
        <title>Genomic Encyclopedia of Archaeal and Bacterial Type Strains, Phase II (KMG-II): from individual species to whole genera.</title>
        <authorList>
            <person name="Goeker M."/>
        </authorList>
    </citation>
    <scope>NUCLEOTIDE SEQUENCE [LARGE SCALE GENOMIC DNA]</scope>
    <source>
        <strain evidence="1 2">DSM 19711</strain>
    </source>
</reference>
<name>A0A2T0QK66_9ACTN</name>
<proteinExistence type="predicted"/>
<protein>
    <recommendedName>
        <fullName evidence="3">Glyoxalase/bleomycin resistance protein/dioxygenase superfamily protein</fullName>
    </recommendedName>
</protein>
<evidence type="ECO:0000313" key="1">
    <source>
        <dbReference type="EMBL" id="PRY04638.1"/>
    </source>
</evidence>
<gene>
    <name evidence="1" type="ORF">CLV37_1452</name>
</gene>
<keyword evidence="2" id="KW-1185">Reference proteome</keyword>
<dbReference type="RefSeq" id="WP_170127544.1">
    <property type="nucleotide sequence ID" value="NZ_PVZF01000045.1"/>
</dbReference>
<dbReference type="Proteomes" id="UP000238083">
    <property type="component" value="Unassembled WGS sequence"/>
</dbReference>
<dbReference type="EMBL" id="PVZF01000045">
    <property type="protein sequence ID" value="PRY04638.1"/>
    <property type="molecule type" value="Genomic_DNA"/>
</dbReference>
<sequence length="57" mass="6335">MREKHTELLDAGYEPGKISSGFEVLGATWTAFYCPLGDGLEIEINHRTPSPLLDRAM</sequence>